<gene>
    <name evidence="7" type="ORF">GOBAR_AA14759</name>
</gene>
<feature type="compositionally biased region" description="Polar residues" evidence="6">
    <location>
        <begin position="107"/>
        <end position="116"/>
    </location>
</feature>
<evidence type="ECO:0000313" key="8">
    <source>
        <dbReference type="Proteomes" id="UP000239757"/>
    </source>
</evidence>
<dbReference type="GO" id="GO:0047262">
    <property type="term" value="F:polygalacturonate 4-alpha-galacturonosyltransferase activity"/>
    <property type="evidence" value="ECO:0007669"/>
    <property type="project" value="InterPro"/>
</dbReference>
<evidence type="ECO:0000313" key="7">
    <source>
        <dbReference type="EMBL" id="PPS05890.1"/>
    </source>
</evidence>
<dbReference type="Pfam" id="PF25557">
    <property type="entry name" value="GAUT_1"/>
    <property type="match status" value="1"/>
</dbReference>
<evidence type="ECO:0000256" key="4">
    <source>
        <dbReference type="ARBA" id="ARBA00022679"/>
    </source>
</evidence>
<dbReference type="SUPFAM" id="SSF53448">
    <property type="entry name" value="Nucleotide-diphospho-sugar transferases"/>
    <property type="match status" value="1"/>
</dbReference>
<comment type="similarity">
    <text evidence="2 5">Belongs to the glycosyltransferase 8 family.</text>
</comment>
<accession>A0A2P5XRB8</accession>
<protein>
    <recommendedName>
        <fullName evidence="5">Hexosyltransferase</fullName>
        <ecNumber evidence="5">2.4.1.-</ecNumber>
    </recommendedName>
</protein>
<dbReference type="Pfam" id="PF01501">
    <property type="entry name" value="Glyco_transf_8"/>
    <property type="match status" value="2"/>
</dbReference>
<comment type="pathway">
    <text evidence="1 5">Glycan metabolism; pectin biosynthesis.</text>
</comment>
<keyword evidence="3 5" id="KW-0328">Glycosyltransferase</keyword>
<dbReference type="GO" id="GO:0000139">
    <property type="term" value="C:Golgi membrane"/>
    <property type="evidence" value="ECO:0007669"/>
    <property type="project" value="UniProtKB-SubCell"/>
</dbReference>
<keyword evidence="5" id="KW-0961">Cell wall biogenesis/degradation</keyword>
<proteinExistence type="inferred from homology"/>
<evidence type="ECO:0000256" key="1">
    <source>
        <dbReference type="ARBA" id="ARBA00004877"/>
    </source>
</evidence>
<comment type="subcellular location">
    <subcellularLocation>
        <location evidence="5">Golgi apparatus membrane</location>
        <topology evidence="5">Single-pass type II membrane protein</topology>
    </subcellularLocation>
</comment>
<keyword evidence="4" id="KW-0808">Transferase</keyword>
<dbReference type="OrthoDB" id="411524at2759"/>
<dbReference type="Proteomes" id="UP000239757">
    <property type="component" value="Unassembled WGS sequence"/>
</dbReference>
<dbReference type="UniPathway" id="UPA00845"/>
<dbReference type="Gene3D" id="3.90.550.10">
    <property type="entry name" value="Spore Coat Polysaccharide Biosynthesis Protein SpsA, Chain A"/>
    <property type="match status" value="2"/>
</dbReference>
<dbReference type="EMBL" id="KZ664374">
    <property type="protein sequence ID" value="PPS05890.1"/>
    <property type="molecule type" value="Genomic_DNA"/>
</dbReference>
<organism evidence="7 8">
    <name type="scientific">Gossypium barbadense</name>
    <name type="common">Sea Island cotton</name>
    <name type="synonym">Hibiscus barbadensis</name>
    <dbReference type="NCBI Taxonomy" id="3634"/>
    <lineage>
        <taxon>Eukaryota</taxon>
        <taxon>Viridiplantae</taxon>
        <taxon>Streptophyta</taxon>
        <taxon>Embryophyta</taxon>
        <taxon>Tracheophyta</taxon>
        <taxon>Spermatophyta</taxon>
        <taxon>Magnoliopsida</taxon>
        <taxon>eudicotyledons</taxon>
        <taxon>Gunneridae</taxon>
        <taxon>Pentapetalae</taxon>
        <taxon>rosids</taxon>
        <taxon>malvids</taxon>
        <taxon>Malvales</taxon>
        <taxon>Malvaceae</taxon>
        <taxon>Malvoideae</taxon>
        <taxon>Gossypium</taxon>
    </lineage>
</organism>
<dbReference type="GO" id="GO:0045489">
    <property type="term" value="P:pectin biosynthetic process"/>
    <property type="evidence" value="ECO:0007669"/>
    <property type="project" value="UniProtKB-UniPathway"/>
</dbReference>
<name>A0A2P5XRB8_GOSBA</name>
<evidence type="ECO:0000256" key="6">
    <source>
        <dbReference type="SAM" id="MobiDB-lite"/>
    </source>
</evidence>
<keyword evidence="5" id="KW-0333">Golgi apparatus</keyword>
<evidence type="ECO:0000256" key="3">
    <source>
        <dbReference type="ARBA" id="ARBA00022676"/>
    </source>
</evidence>
<feature type="region of interest" description="Disordered" evidence="6">
    <location>
        <begin position="97"/>
        <end position="144"/>
    </location>
</feature>
<dbReference type="AlphaFoldDB" id="A0A2P5XRB8"/>
<evidence type="ECO:0000256" key="2">
    <source>
        <dbReference type="ARBA" id="ARBA00006351"/>
    </source>
</evidence>
<dbReference type="InterPro" id="IPR002495">
    <property type="entry name" value="Glyco_trans_8"/>
</dbReference>
<dbReference type="PANTHER" id="PTHR32116">
    <property type="entry name" value="GALACTURONOSYLTRANSFERASE 4-RELATED"/>
    <property type="match status" value="1"/>
</dbReference>
<feature type="compositionally biased region" description="Basic and acidic residues" evidence="6">
    <location>
        <begin position="97"/>
        <end position="106"/>
    </location>
</feature>
<reference evidence="7 8" key="1">
    <citation type="submission" date="2015-01" db="EMBL/GenBank/DDBJ databases">
        <title>Genome of allotetraploid Gossypium barbadense reveals genomic plasticity and fiber elongation in cotton evolution.</title>
        <authorList>
            <person name="Chen X."/>
            <person name="Liu X."/>
            <person name="Zhao B."/>
            <person name="Zheng H."/>
            <person name="Hu Y."/>
            <person name="Lu G."/>
            <person name="Yang C."/>
            <person name="Chen J."/>
            <person name="Shan C."/>
            <person name="Zhang L."/>
            <person name="Zhou Y."/>
            <person name="Wang L."/>
            <person name="Guo W."/>
            <person name="Bai Y."/>
            <person name="Ruan J."/>
            <person name="Shangguan X."/>
            <person name="Mao Y."/>
            <person name="Jiang J."/>
            <person name="Zhu Y."/>
            <person name="Lei J."/>
            <person name="Kang H."/>
            <person name="Chen S."/>
            <person name="He X."/>
            <person name="Wang R."/>
            <person name="Wang Y."/>
            <person name="Chen J."/>
            <person name="Wang L."/>
            <person name="Yu S."/>
            <person name="Wang B."/>
            <person name="Wei J."/>
            <person name="Song S."/>
            <person name="Lu X."/>
            <person name="Gao Z."/>
            <person name="Gu W."/>
            <person name="Deng X."/>
            <person name="Ma D."/>
            <person name="Wang S."/>
            <person name="Liang W."/>
            <person name="Fang L."/>
            <person name="Cai C."/>
            <person name="Zhu X."/>
            <person name="Zhou B."/>
            <person name="Zhang Y."/>
            <person name="Chen Z."/>
            <person name="Xu S."/>
            <person name="Zhu R."/>
            <person name="Wang S."/>
            <person name="Zhang T."/>
            <person name="Zhao G."/>
        </authorList>
    </citation>
    <scope>NUCLEOTIDE SEQUENCE [LARGE SCALE GENOMIC DNA]</scope>
    <source>
        <strain evidence="8">cv. Xinhai21</strain>
        <tissue evidence="7">Leaf</tissue>
    </source>
</reference>
<dbReference type="PANTHER" id="PTHR32116:SF0">
    <property type="entry name" value="GALACTURONOSYLTRANSFERASE 6-RELATED"/>
    <property type="match status" value="1"/>
</dbReference>
<dbReference type="InterPro" id="IPR029044">
    <property type="entry name" value="Nucleotide-diphossugar_trans"/>
</dbReference>
<dbReference type="InterPro" id="IPR029993">
    <property type="entry name" value="GAUT"/>
</dbReference>
<dbReference type="EC" id="2.4.1.-" evidence="5"/>
<sequence>MKKYRRWLRIVILSLLSLSVLAPIVVVSFRLKTLTSIGKKDFIEDLASIKHRADNLRFNAIEQEGAEELKGPELIVFKEKNFSSVVSHISDKNHDLLETNGKEKHQIQQSTEGVNSTEKEQPNQDTGGSDQHLPSPPRGADEKVRKMRDQLVRAKAYLSFHPPNTNSHLMKELRNRIKEIEQVIGEASKDSELPRSANQKMRLMESALGKANRAYPSCSQMANKLRAMANNAQQQIRSQRNQESYLVQLAGRTTPKGLHCLSMQLTAEYFFLQPEDRQFPNQEKLIDPDLYHYSVFSDNILACAVVVNSTISSAKYISTLAEQKSSDPRYTSVLNHLRFYLPDIFPALNKIVHLDHDIIVQKDLTEIWSVDMKGKVNAAVETCTESEPSYRANAYVCELFRPVFGTEGLERPLWKAGSLPIGWITFYNQTVPLEKRWHMLGLGSNTDLSSDDIENATVLHYDGVMKPWLEIGITKYKGYWTQHLQYDNPYFQQCNIND</sequence>
<evidence type="ECO:0000256" key="5">
    <source>
        <dbReference type="RuleBase" id="RU362027"/>
    </source>
</evidence>
<dbReference type="GO" id="GO:0071555">
    <property type="term" value="P:cell wall organization"/>
    <property type="evidence" value="ECO:0007669"/>
    <property type="project" value="UniProtKB-KW"/>
</dbReference>